<feature type="signal peptide" evidence="1">
    <location>
        <begin position="1"/>
        <end position="28"/>
    </location>
</feature>
<keyword evidence="1" id="KW-0732">Signal</keyword>
<dbReference type="AlphaFoldDB" id="D0MDF9"/>
<dbReference type="SUPFAM" id="SSF56925">
    <property type="entry name" value="OMPA-like"/>
    <property type="match status" value="1"/>
</dbReference>
<sequence length="211" mass="23189">MVRQTVVSRLFSYGLLLLLLALPTAAQAQLGVSLGLNFNQLSDIKTGDTRATFDNSQGWHVAVWFDLPLGPVAIRPGLRYMDAGSLYRGFREDLSDPSVQEGFDVTLLEIPIDVRYRMPLPFLTPYVMAGPVLRFPSGDEAIKDNLKEFSLAGSLGVGVEVSLLGLRLYPELQYTFGVTEFTKGFEVGGVEINPDARQHLNVVMLRVGVAL</sequence>
<evidence type="ECO:0000259" key="2">
    <source>
        <dbReference type="Pfam" id="PF13568"/>
    </source>
</evidence>
<organism evidence="3 4">
    <name type="scientific">Rhodothermus marinus (strain ATCC 43812 / DSM 4252 / R-10)</name>
    <name type="common">Rhodothermus obamensis</name>
    <dbReference type="NCBI Taxonomy" id="518766"/>
    <lineage>
        <taxon>Bacteria</taxon>
        <taxon>Pseudomonadati</taxon>
        <taxon>Rhodothermota</taxon>
        <taxon>Rhodothermia</taxon>
        <taxon>Rhodothermales</taxon>
        <taxon>Rhodothermaceae</taxon>
        <taxon>Rhodothermus</taxon>
    </lineage>
</organism>
<feature type="domain" description="Outer membrane protein beta-barrel" evidence="2">
    <location>
        <begin position="28"/>
        <end position="181"/>
    </location>
</feature>
<dbReference type="EMBL" id="CP001807">
    <property type="protein sequence ID" value="ACY47152.1"/>
    <property type="molecule type" value="Genomic_DNA"/>
</dbReference>
<dbReference type="KEGG" id="rmr:Rmar_0246"/>
<dbReference type="Pfam" id="PF13568">
    <property type="entry name" value="OMP_b-brl_2"/>
    <property type="match status" value="1"/>
</dbReference>
<dbReference type="InterPro" id="IPR011250">
    <property type="entry name" value="OMP/PagP_B-barrel"/>
</dbReference>
<dbReference type="STRING" id="518766.Rmar_0246"/>
<dbReference type="InterPro" id="IPR025665">
    <property type="entry name" value="Beta-barrel_OMP_2"/>
</dbReference>
<keyword evidence="4" id="KW-1185">Reference proteome</keyword>
<dbReference type="TCDB" id="1.B.44.2.16">
    <property type="family name" value="the probable protein translocating porphyromonas gingivalis porin (port) family"/>
</dbReference>
<evidence type="ECO:0000313" key="3">
    <source>
        <dbReference type="EMBL" id="ACY47152.1"/>
    </source>
</evidence>
<reference evidence="3 4" key="1">
    <citation type="journal article" date="2009" name="Stand. Genomic Sci.">
        <title>Complete genome sequence of Rhodothermus marinus type strain (R-10).</title>
        <authorList>
            <person name="Nolan M."/>
            <person name="Tindall B.J."/>
            <person name="Pomrenke H."/>
            <person name="Lapidus A."/>
            <person name="Copeland A."/>
            <person name="Glavina Del Rio T."/>
            <person name="Lucas S."/>
            <person name="Chen F."/>
            <person name="Tice H."/>
            <person name="Cheng J.F."/>
            <person name="Saunders E."/>
            <person name="Han C."/>
            <person name="Bruce D."/>
            <person name="Goodwin L."/>
            <person name="Chain P."/>
            <person name="Pitluck S."/>
            <person name="Ovchinikova G."/>
            <person name="Pati A."/>
            <person name="Ivanova N."/>
            <person name="Mavromatis K."/>
            <person name="Chen A."/>
            <person name="Palaniappan K."/>
            <person name="Land M."/>
            <person name="Hauser L."/>
            <person name="Chang Y.J."/>
            <person name="Jeffries C.D."/>
            <person name="Brettin T."/>
            <person name="Goker M."/>
            <person name="Bristow J."/>
            <person name="Eisen J.A."/>
            <person name="Markowitz V."/>
            <person name="Hugenholtz P."/>
            <person name="Kyrpides N.C."/>
            <person name="Klenk H.P."/>
            <person name="Detter J.C."/>
        </authorList>
    </citation>
    <scope>NUCLEOTIDE SEQUENCE [LARGE SCALE GENOMIC DNA]</scope>
    <source>
        <strain evidence="4">ATCC 43812 / DSM 4252 / R-10</strain>
    </source>
</reference>
<feature type="chain" id="PRO_5003011061" description="Outer membrane protein beta-barrel domain-containing protein" evidence="1">
    <location>
        <begin position="29"/>
        <end position="211"/>
    </location>
</feature>
<protein>
    <recommendedName>
        <fullName evidence="2">Outer membrane protein beta-barrel domain-containing protein</fullName>
    </recommendedName>
</protein>
<name>D0MDF9_RHOM4</name>
<evidence type="ECO:0000313" key="4">
    <source>
        <dbReference type="Proteomes" id="UP000002221"/>
    </source>
</evidence>
<dbReference type="HOGENOM" id="CLU_1293557_0_0_10"/>
<dbReference type="Proteomes" id="UP000002221">
    <property type="component" value="Chromosome"/>
</dbReference>
<gene>
    <name evidence="3" type="ordered locus">Rmar_0246</name>
</gene>
<dbReference type="RefSeq" id="WP_012842764.1">
    <property type="nucleotide sequence ID" value="NC_013501.1"/>
</dbReference>
<accession>D0MDF9</accession>
<proteinExistence type="predicted"/>
<dbReference type="eggNOG" id="COG3637">
    <property type="taxonomic scope" value="Bacteria"/>
</dbReference>
<evidence type="ECO:0000256" key="1">
    <source>
        <dbReference type="SAM" id="SignalP"/>
    </source>
</evidence>